<keyword evidence="10" id="KW-0732">Signal</keyword>
<evidence type="ECO:0000256" key="4">
    <source>
        <dbReference type="ARBA" id="ARBA00022824"/>
    </source>
</evidence>
<evidence type="ECO:0000256" key="9">
    <source>
        <dbReference type="PIRSR" id="PIRSR601580-3"/>
    </source>
</evidence>
<dbReference type="InterPro" id="IPR001580">
    <property type="entry name" value="Calret/calnex"/>
</dbReference>
<comment type="similarity">
    <text evidence="2 10">Belongs to the calreticulin family.</text>
</comment>
<dbReference type="FunFam" id="2.10.250.10:FF:000001">
    <property type="entry name" value="Calnexin homolog"/>
    <property type="match status" value="1"/>
</dbReference>
<dbReference type="GO" id="GO:0036503">
    <property type="term" value="P:ERAD pathway"/>
    <property type="evidence" value="ECO:0007669"/>
    <property type="project" value="TreeGrafter"/>
</dbReference>
<dbReference type="InterPro" id="IPR013320">
    <property type="entry name" value="ConA-like_dom_sf"/>
</dbReference>
<dbReference type="Ensembl" id="ENSDCDT00010063772.1">
    <property type="protein sequence ID" value="ENSDCDP00010053270.1"/>
    <property type="gene ID" value="ENSDCDG00010030974.1"/>
</dbReference>
<evidence type="ECO:0008006" key="14">
    <source>
        <dbReference type="Google" id="ProtNLM"/>
    </source>
</evidence>
<dbReference type="SUPFAM" id="SSF63887">
    <property type="entry name" value="P-domain of calnexin/calreticulin"/>
    <property type="match status" value="1"/>
</dbReference>
<keyword evidence="3 10" id="KW-0812">Transmembrane</keyword>
<gene>
    <name evidence="12" type="primary">si:ch211-274f20.2</name>
</gene>
<dbReference type="GO" id="GO:0005509">
    <property type="term" value="F:calcium ion binding"/>
    <property type="evidence" value="ECO:0007669"/>
    <property type="project" value="InterPro"/>
</dbReference>
<dbReference type="Pfam" id="PF00262">
    <property type="entry name" value="Calreticulin"/>
    <property type="match status" value="1"/>
</dbReference>
<proteinExistence type="inferred from homology"/>
<dbReference type="PANTHER" id="PTHR11073">
    <property type="entry name" value="CALRETICULIN AND CALNEXIN"/>
    <property type="match status" value="1"/>
</dbReference>
<reference evidence="12" key="2">
    <citation type="submission" date="2025-08" db="UniProtKB">
        <authorList>
            <consortium name="Ensembl"/>
        </authorList>
    </citation>
    <scope>IDENTIFICATION</scope>
</reference>
<evidence type="ECO:0000256" key="3">
    <source>
        <dbReference type="ARBA" id="ARBA00022692"/>
    </source>
</evidence>
<keyword evidence="9" id="KW-1015">Disulfide bond</keyword>
<keyword evidence="6 10" id="KW-0472">Membrane</keyword>
<dbReference type="GO" id="GO:0005789">
    <property type="term" value="C:endoplasmic reticulum membrane"/>
    <property type="evidence" value="ECO:0007669"/>
    <property type="project" value="UniProtKB-SubCell"/>
</dbReference>
<feature type="compositionally biased region" description="Basic and acidic residues" evidence="11">
    <location>
        <begin position="526"/>
        <end position="540"/>
    </location>
</feature>
<dbReference type="Gene3D" id="2.10.250.10">
    <property type="entry name" value="Calreticulin/calnexin, P domain"/>
    <property type="match status" value="1"/>
</dbReference>
<evidence type="ECO:0000256" key="8">
    <source>
        <dbReference type="ARBA" id="ARBA00053392"/>
    </source>
</evidence>
<evidence type="ECO:0000256" key="1">
    <source>
        <dbReference type="ARBA" id="ARBA00004115"/>
    </source>
</evidence>
<keyword evidence="4 10" id="KW-0256">Endoplasmic reticulum</keyword>
<dbReference type="FunFam" id="2.60.120.200:FF:000011">
    <property type="entry name" value="Probable calnexin"/>
    <property type="match status" value="1"/>
</dbReference>
<organism evidence="12 13">
    <name type="scientific">Denticeps clupeoides</name>
    <name type="common">denticle herring</name>
    <dbReference type="NCBI Taxonomy" id="299321"/>
    <lineage>
        <taxon>Eukaryota</taxon>
        <taxon>Metazoa</taxon>
        <taxon>Chordata</taxon>
        <taxon>Craniata</taxon>
        <taxon>Vertebrata</taxon>
        <taxon>Euteleostomi</taxon>
        <taxon>Actinopterygii</taxon>
        <taxon>Neopterygii</taxon>
        <taxon>Teleostei</taxon>
        <taxon>Clupei</taxon>
        <taxon>Clupeiformes</taxon>
        <taxon>Denticipitoidei</taxon>
        <taxon>Denticipitidae</taxon>
        <taxon>Denticeps</taxon>
    </lineage>
</organism>
<protein>
    <recommendedName>
        <fullName evidence="14">Calnexin</fullName>
    </recommendedName>
</protein>
<evidence type="ECO:0000313" key="12">
    <source>
        <dbReference type="Ensembl" id="ENSDCDP00010053270.1"/>
    </source>
</evidence>
<feature type="region of interest" description="Disordered" evidence="11">
    <location>
        <begin position="241"/>
        <end position="292"/>
    </location>
</feature>
<feature type="signal peptide" evidence="10">
    <location>
        <begin position="1"/>
        <end position="26"/>
    </location>
</feature>
<dbReference type="GO" id="GO:0006457">
    <property type="term" value="P:protein folding"/>
    <property type="evidence" value="ECO:0007669"/>
    <property type="project" value="InterPro"/>
</dbReference>
<dbReference type="Proteomes" id="UP000694580">
    <property type="component" value="Chromosome 18"/>
</dbReference>
<evidence type="ECO:0000256" key="2">
    <source>
        <dbReference type="ARBA" id="ARBA00010983"/>
    </source>
</evidence>
<evidence type="ECO:0000256" key="7">
    <source>
        <dbReference type="ARBA" id="ARBA00023186"/>
    </source>
</evidence>
<comment type="function">
    <text evidence="8">Calcium-binding protein that interacts with newly synthesized monoglucosylated glycoproteins in the endoplasmic reticulum. It may act in assisting protein assembly and/or in the retention within the ER of unassembled protein subunits. It seems to play a major role in the quality control apparatus of the ER by the retention of incorrectly folded proteins. Required for embryogenesis and larval development under heat and ER stress conditions. May be important for germ cell development. Involved in neuronal necrotic cell death.</text>
</comment>
<evidence type="ECO:0000256" key="5">
    <source>
        <dbReference type="ARBA" id="ARBA00022989"/>
    </source>
</evidence>
<name>A0AAY4E6M5_9TELE</name>
<dbReference type="SUPFAM" id="SSF49899">
    <property type="entry name" value="Concanavalin A-like lectins/glucanases"/>
    <property type="match status" value="2"/>
</dbReference>
<dbReference type="InterPro" id="IPR018124">
    <property type="entry name" value="Calret/calnex_CS"/>
</dbReference>
<dbReference type="AlphaFoldDB" id="A0AAY4E6M5"/>
<feature type="region of interest" description="Disordered" evidence="11">
    <location>
        <begin position="489"/>
        <end position="540"/>
    </location>
</feature>
<accession>A0AAY4E6M5</accession>
<feature type="chain" id="PRO_5044046972" description="Calnexin" evidence="10">
    <location>
        <begin position="27"/>
        <end position="540"/>
    </location>
</feature>
<evidence type="ECO:0000313" key="13">
    <source>
        <dbReference type="Proteomes" id="UP000694580"/>
    </source>
</evidence>
<dbReference type="PROSITE" id="PS00804">
    <property type="entry name" value="CALRETICULIN_2"/>
    <property type="match status" value="1"/>
</dbReference>
<dbReference type="PRINTS" id="PR00626">
    <property type="entry name" value="CALRETICULIN"/>
</dbReference>
<keyword evidence="7 10" id="KW-0143">Chaperone</keyword>
<feature type="transmembrane region" description="Helical" evidence="10">
    <location>
        <begin position="454"/>
        <end position="475"/>
    </location>
</feature>
<sequence length="540" mass="61517">MWNFDAMDRNNAVLLVCASLWMVALPRTEQSKTAYASTPEEAHFAETFDSDPLDRNWIRSMAVKKVDEELYNYDGQWALEEQASEQASARNRALVLKSPGRHHAISAYLRSVYSFTDKPLCLQYEVQFQKGVECGGAYIKLLTDVSSLRLSQFSNTTPFTIMFGPDKCGSSYKVHFIFRHRNPVTGRLEEKHARQPGTDLKEYFTDRNPHLYTLRLYPDNRFEILIDLLLIRKGSLLEDMDPPVNPPRDILDPDDSKPESWDDRPLIPDPRATKSLDWDEETPRLIPDPSAQKPLGWLVGEEPFIPDPEARPPVDWSEEMDGAWEAPLISNPMCAEASGCGPWTPPTIPNPAYRGKWKPPMIDNPNYQGKWQPRSIPNPAYFEDLQPFRMSPVAAVGLELWSLTGGVLFDNILLCDSLDVAQRWTQDTWGQRQATLQESGVMEQLLLATVKRPWLWGVYVFTVGLPLILFVSFMWPDKRFGPPDQDYYYKKSDAPQADGLHDPEGPTALQDCGEKTMSGPRKRAQKKSDLEFKVVDTTSK</sequence>
<dbReference type="GeneTree" id="ENSGT00950000182915"/>
<dbReference type="PANTHER" id="PTHR11073:SF37">
    <property type="entry name" value="CALNEXIN-LIKE"/>
    <property type="match status" value="1"/>
</dbReference>
<keyword evidence="13" id="KW-1185">Reference proteome</keyword>
<dbReference type="InterPro" id="IPR009033">
    <property type="entry name" value="Calreticulin/calnexin_P_dom_sf"/>
</dbReference>
<comment type="subcellular location">
    <subcellularLocation>
        <location evidence="1">Endoplasmic reticulum membrane</location>
        <topology evidence="1">Single-pass type I membrane protein</topology>
    </subcellularLocation>
</comment>
<reference evidence="12" key="3">
    <citation type="submission" date="2025-09" db="UniProtKB">
        <authorList>
            <consortium name="Ensembl"/>
        </authorList>
    </citation>
    <scope>IDENTIFICATION</scope>
</reference>
<feature type="disulfide bond" evidence="9">
    <location>
        <begin position="134"/>
        <end position="168"/>
    </location>
</feature>
<evidence type="ECO:0000256" key="11">
    <source>
        <dbReference type="SAM" id="MobiDB-lite"/>
    </source>
</evidence>
<evidence type="ECO:0000256" key="10">
    <source>
        <dbReference type="RuleBase" id="RU362126"/>
    </source>
</evidence>
<keyword evidence="5 10" id="KW-1133">Transmembrane helix</keyword>
<reference evidence="12 13" key="1">
    <citation type="submission" date="2020-06" db="EMBL/GenBank/DDBJ databases">
        <authorList>
            <consortium name="Wellcome Sanger Institute Data Sharing"/>
        </authorList>
    </citation>
    <scope>NUCLEOTIDE SEQUENCE [LARGE SCALE GENOMIC DNA]</scope>
</reference>
<dbReference type="GO" id="GO:0051082">
    <property type="term" value="F:unfolded protein binding"/>
    <property type="evidence" value="ECO:0007669"/>
    <property type="project" value="InterPro"/>
</dbReference>
<dbReference type="Gene3D" id="2.60.120.200">
    <property type="match status" value="1"/>
</dbReference>
<feature type="compositionally biased region" description="Basic and acidic residues" evidence="11">
    <location>
        <begin position="249"/>
        <end position="283"/>
    </location>
</feature>
<feature type="compositionally biased region" description="Basic and acidic residues" evidence="11">
    <location>
        <begin position="489"/>
        <end position="504"/>
    </location>
</feature>
<evidence type="ECO:0000256" key="6">
    <source>
        <dbReference type="ARBA" id="ARBA00023136"/>
    </source>
</evidence>